<evidence type="ECO:0000256" key="2">
    <source>
        <dbReference type="ARBA" id="ARBA00012239"/>
    </source>
</evidence>
<dbReference type="InterPro" id="IPR015424">
    <property type="entry name" value="PyrdxlP-dep_Trfase"/>
</dbReference>
<accession>A0A075GF32</accession>
<dbReference type="InterPro" id="IPR010970">
    <property type="entry name" value="Cys_dSase_SufS"/>
</dbReference>
<organism evidence="7">
    <name type="scientific">uncultured marine group II/III euryarchaeote KM3_12_H08</name>
    <dbReference type="NCBI Taxonomy" id="1457862"/>
    <lineage>
        <taxon>Archaea</taxon>
        <taxon>Methanobacteriati</taxon>
        <taxon>Methanobacteriota</taxon>
        <taxon>environmental samples</taxon>
    </lineage>
</organism>
<gene>
    <name evidence="7" type="primary">sufS</name>
</gene>
<dbReference type="Gene3D" id="3.40.640.10">
    <property type="entry name" value="Type I PLP-dependent aspartate aminotransferase-like (Major domain)"/>
    <property type="match status" value="1"/>
</dbReference>
<dbReference type="Gene3D" id="3.90.1150.10">
    <property type="entry name" value="Aspartate Aminotransferase, domain 1"/>
    <property type="match status" value="1"/>
</dbReference>
<dbReference type="EC" id="2.8.1.7" evidence="2"/>
<dbReference type="InterPro" id="IPR015422">
    <property type="entry name" value="PyrdxlP-dep_Trfase_small"/>
</dbReference>
<sequence>MSNYGEGQREHQYRYENGGDLDPAHAVRWTMSVIVFARIACSVRALLDIGRSVRNDRGTAMALDIEAIRADFPILTRTLPNGKRLVYFDNAATSQKPQCVIDAMSEYYEHYNSNAHRANHTLADEATTALEGARERISSYFGTSPDRMIYTSGATEAINLAAYGWARENLSEGDVVVLTEMEHHADIVPWQQMSVDNGIEVRYVPIDTASFTLDMDAFEVAIEGASLVCVVHTSNVLGVRNPIENIIEMSHSAGARVLIDCAQGAPHERIDFDSLGADFVAISAHKMAGPTGIGCLLVRRDAMAEMGPFMTGGSMIKRVSTEGSTFQEGHAMFETGTPRIAEAIGWGAAVEWLDQFDMREVHEHINDIASWTASRMREISGIRIYGDPDREDSSGAVSFLHEDIQSQDLALLLDEGGFAVRTGHHCAQPLMDALGVPSTNRASFWIYNTMGEAESFVQYLKEVVDRFA</sequence>
<reference evidence="7" key="1">
    <citation type="journal article" date="2014" name="Genome Biol. Evol.">
        <title>Pangenome evidence for extensive interdomain horizontal transfer affecting lineage core and shell genes in uncultured planktonic thaumarchaeota and euryarchaeota.</title>
        <authorList>
            <person name="Deschamps P."/>
            <person name="Zivanovic Y."/>
            <person name="Moreira D."/>
            <person name="Rodriguez-Valera F."/>
            <person name="Lopez-Garcia P."/>
        </authorList>
    </citation>
    <scope>NUCLEOTIDE SEQUENCE</scope>
</reference>
<evidence type="ECO:0000256" key="4">
    <source>
        <dbReference type="ARBA" id="ARBA00022898"/>
    </source>
</evidence>
<protein>
    <recommendedName>
        <fullName evidence="2">cysteine desulfurase</fullName>
        <ecNumber evidence="2">2.8.1.7</ecNumber>
    </recommendedName>
</protein>
<dbReference type="Pfam" id="PF00266">
    <property type="entry name" value="Aminotran_5"/>
    <property type="match status" value="1"/>
</dbReference>
<dbReference type="PANTHER" id="PTHR43586">
    <property type="entry name" value="CYSTEINE DESULFURASE"/>
    <property type="match status" value="1"/>
</dbReference>
<dbReference type="CDD" id="cd06453">
    <property type="entry name" value="SufS_like"/>
    <property type="match status" value="1"/>
</dbReference>
<comment type="cofactor">
    <cofactor evidence="1">
        <name>pyridoxal 5'-phosphate</name>
        <dbReference type="ChEBI" id="CHEBI:597326"/>
    </cofactor>
</comment>
<evidence type="ECO:0000259" key="6">
    <source>
        <dbReference type="Pfam" id="PF00266"/>
    </source>
</evidence>
<dbReference type="PANTHER" id="PTHR43586:SF8">
    <property type="entry name" value="CYSTEINE DESULFURASE 1, CHLOROPLASTIC"/>
    <property type="match status" value="1"/>
</dbReference>
<dbReference type="AlphaFoldDB" id="A0A075GF32"/>
<name>A0A075GF32_9EURY</name>
<proteinExistence type="predicted"/>
<keyword evidence="3 7" id="KW-0808">Transferase</keyword>
<comment type="catalytic activity">
    <reaction evidence="5">
        <text>(sulfur carrier)-H + L-cysteine = (sulfur carrier)-SH + L-alanine</text>
        <dbReference type="Rhea" id="RHEA:43892"/>
        <dbReference type="Rhea" id="RHEA-COMP:14737"/>
        <dbReference type="Rhea" id="RHEA-COMP:14739"/>
        <dbReference type="ChEBI" id="CHEBI:29917"/>
        <dbReference type="ChEBI" id="CHEBI:35235"/>
        <dbReference type="ChEBI" id="CHEBI:57972"/>
        <dbReference type="ChEBI" id="CHEBI:64428"/>
        <dbReference type="EC" id="2.8.1.7"/>
    </reaction>
</comment>
<evidence type="ECO:0000313" key="7">
    <source>
        <dbReference type="EMBL" id="AIF00283.1"/>
    </source>
</evidence>
<dbReference type="GO" id="GO:0006534">
    <property type="term" value="P:cysteine metabolic process"/>
    <property type="evidence" value="ECO:0007669"/>
    <property type="project" value="InterPro"/>
</dbReference>
<dbReference type="GO" id="GO:0008483">
    <property type="term" value="F:transaminase activity"/>
    <property type="evidence" value="ECO:0007669"/>
    <property type="project" value="UniProtKB-KW"/>
</dbReference>
<dbReference type="NCBIfam" id="TIGR01979">
    <property type="entry name" value="sufS"/>
    <property type="match status" value="1"/>
</dbReference>
<dbReference type="GO" id="GO:0030170">
    <property type="term" value="F:pyridoxal phosphate binding"/>
    <property type="evidence" value="ECO:0007669"/>
    <property type="project" value="InterPro"/>
</dbReference>
<keyword evidence="4" id="KW-0663">Pyridoxal phosphate</keyword>
<evidence type="ECO:0000256" key="1">
    <source>
        <dbReference type="ARBA" id="ARBA00001933"/>
    </source>
</evidence>
<feature type="domain" description="Aminotransferase class V" evidence="6">
    <location>
        <begin position="86"/>
        <end position="455"/>
    </location>
</feature>
<dbReference type="EMBL" id="KF900587">
    <property type="protein sequence ID" value="AIF00283.1"/>
    <property type="molecule type" value="Genomic_DNA"/>
</dbReference>
<evidence type="ECO:0000256" key="5">
    <source>
        <dbReference type="ARBA" id="ARBA00050776"/>
    </source>
</evidence>
<dbReference type="InterPro" id="IPR015421">
    <property type="entry name" value="PyrdxlP-dep_Trfase_major"/>
</dbReference>
<dbReference type="SUPFAM" id="SSF53383">
    <property type="entry name" value="PLP-dependent transferases"/>
    <property type="match status" value="1"/>
</dbReference>
<dbReference type="InterPro" id="IPR000192">
    <property type="entry name" value="Aminotrans_V_dom"/>
</dbReference>
<dbReference type="GO" id="GO:0031071">
    <property type="term" value="F:cysteine desulfurase activity"/>
    <property type="evidence" value="ECO:0007669"/>
    <property type="project" value="UniProtKB-EC"/>
</dbReference>
<keyword evidence="7" id="KW-0032">Aminotransferase</keyword>
<evidence type="ECO:0000256" key="3">
    <source>
        <dbReference type="ARBA" id="ARBA00022679"/>
    </source>
</evidence>